<gene>
    <name evidence="2" type="ORF">PENTCL1PPCAC_20566</name>
</gene>
<keyword evidence="1" id="KW-0812">Transmembrane</keyword>
<feature type="transmembrane region" description="Helical" evidence="1">
    <location>
        <begin position="22"/>
        <end position="52"/>
    </location>
</feature>
<accession>A0AAV5TVY3</accession>
<dbReference type="AlphaFoldDB" id="A0AAV5TVY3"/>
<dbReference type="Proteomes" id="UP001432027">
    <property type="component" value="Unassembled WGS sequence"/>
</dbReference>
<name>A0AAV5TVY3_9BILA</name>
<dbReference type="EMBL" id="BTSX01000005">
    <property type="protein sequence ID" value="GMS98391.1"/>
    <property type="molecule type" value="Genomic_DNA"/>
</dbReference>
<evidence type="ECO:0000256" key="1">
    <source>
        <dbReference type="SAM" id="Phobius"/>
    </source>
</evidence>
<reference evidence="2" key="1">
    <citation type="submission" date="2023-10" db="EMBL/GenBank/DDBJ databases">
        <title>Genome assembly of Pristionchus species.</title>
        <authorList>
            <person name="Yoshida K."/>
            <person name="Sommer R.J."/>
        </authorList>
    </citation>
    <scope>NUCLEOTIDE SEQUENCE</scope>
    <source>
        <strain evidence="2">RS0144</strain>
    </source>
</reference>
<organism evidence="2 3">
    <name type="scientific">Pristionchus entomophagus</name>
    <dbReference type="NCBI Taxonomy" id="358040"/>
    <lineage>
        <taxon>Eukaryota</taxon>
        <taxon>Metazoa</taxon>
        <taxon>Ecdysozoa</taxon>
        <taxon>Nematoda</taxon>
        <taxon>Chromadorea</taxon>
        <taxon>Rhabditida</taxon>
        <taxon>Rhabditina</taxon>
        <taxon>Diplogasteromorpha</taxon>
        <taxon>Diplogasteroidea</taxon>
        <taxon>Neodiplogasteridae</taxon>
        <taxon>Pristionchus</taxon>
    </lineage>
</organism>
<keyword evidence="1" id="KW-1133">Transmembrane helix</keyword>
<feature type="non-terminal residue" evidence="2">
    <location>
        <position position="118"/>
    </location>
</feature>
<keyword evidence="3" id="KW-1185">Reference proteome</keyword>
<comment type="caution">
    <text evidence="2">The sequence shown here is derived from an EMBL/GenBank/DDBJ whole genome shotgun (WGS) entry which is preliminary data.</text>
</comment>
<evidence type="ECO:0008006" key="4">
    <source>
        <dbReference type="Google" id="ProtNLM"/>
    </source>
</evidence>
<evidence type="ECO:0000313" key="3">
    <source>
        <dbReference type="Proteomes" id="UP001432027"/>
    </source>
</evidence>
<protein>
    <recommendedName>
        <fullName evidence="4">G protein-coupled receptor</fullName>
    </recommendedName>
</protein>
<proteinExistence type="predicted"/>
<keyword evidence="1" id="KW-0472">Membrane</keyword>
<sequence length="118" mass="13748">MKAVTNFRCYGFPGRISYRTRLIVISMMLLITSICGPILNVSFIKRFIYIFLNYTSGFSDDELNRVDCYETILLFVFIGYSMFIFSLVIVFFVMLSLHIFILLRSTTVSMSDTTRGYH</sequence>
<evidence type="ECO:0000313" key="2">
    <source>
        <dbReference type="EMBL" id="GMS98391.1"/>
    </source>
</evidence>
<feature type="transmembrane region" description="Helical" evidence="1">
    <location>
        <begin position="72"/>
        <end position="103"/>
    </location>
</feature>